<reference evidence="9" key="1">
    <citation type="submission" date="2021-04" db="EMBL/GenBank/DDBJ databases">
        <title>Pseudonocardia sp. nov., isolated from sandy soil of mangrove forest.</title>
        <authorList>
            <person name="Zan Z."/>
            <person name="Huang R."/>
            <person name="Liu W."/>
        </authorList>
    </citation>
    <scope>NUCLEOTIDE SEQUENCE</scope>
    <source>
        <strain evidence="9">S2-4</strain>
    </source>
</reference>
<evidence type="ECO:0000256" key="7">
    <source>
        <dbReference type="SAM" id="Phobius"/>
    </source>
</evidence>
<evidence type="ECO:0000256" key="3">
    <source>
        <dbReference type="ARBA" id="ARBA00022475"/>
    </source>
</evidence>
<evidence type="ECO:0000256" key="4">
    <source>
        <dbReference type="ARBA" id="ARBA00022692"/>
    </source>
</evidence>
<dbReference type="PANTHER" id="PTHR42709:SF6">
    <property type="entry name" value="UNDECAPRENYL PHOSPHATE TRANSPORTER A"/>
    <property type="match status" value="1"/>
</dbReference>
<dbReference type="InterPro" id="IPR032816">
    <property type="entry name" value="VTT_dom"/>
</dbReference>
<comment type="similarity">
    <text evidence="2">Belongs to the DedA family.</text>
</comment>
<evidence type="ECO:0000256" key="6">
    <source>
        <dbReference type="ARBA" id="ARBA00023136"/>
    </source>
</evidence>
<comment type="subcellular location">
    <subcellularLocation>
        <location evidence="1">Cell membrane</location>
        <topology evidence="1">Multi-pass membrane protein</topology>
    </subcellularLocation>
</comment>
<dbReference type="PANTHER" id="PTHR42709">
    <property type="entry name" value="ALKALINE PHOSPHATASE LIKE PROTEIN"/>
    <property type="match status" value="1"/>
</dbReference>
<evidence type="ECO:0000256" key="5">
    <source>
        <dbReference type="ARBA" id="ARBA00022989"/>
    </source>
</evidence>
<dbReference type="EMBL" id="JAGSOV010000011">
    <property type="protein sequence ID" value="MCO1654647.1"/>
    <property type="molecule type" value="Genomic_DNA"/>
</dbReference>
<dbReference type="InterPro" id="IPR051311">
    <property type="entry name" value="DedA_domain"/>
</dbReference>
<keyword evidence="3" id="KW-1003">Cell membrane</keyword>
<accession>A0ABT0ZV74</accession>
<keyword evidence="4 7" id="KW-0812">Transmembrane</keyword>
<keyword evidence="10" id="KW-1185">Reference proteome</keyword>
<keyword evidence="5 7" id="KW-1133">Transmembrane helix</keyword>
<feature type="transmembrane region" description="Helical" evidence="7">
    <location>
        <begin position="20"/>
        <end position="43"/>
    </location>
</feature>
<name>A0ABT0ZV74_9PSEU</name>
<feature type="transmembrane region" description="Helical" evidence="7">
    <location>
        <begin position="103"/>
        <end position="128"/>
    </location>
</feature>
<feature type="transmembrane region" description="Helical" evidence="7">
    <location>
        <begin position="135"/>
        <end position="158"/>
    </location>
</feature>
<evidence type="ECO:0000313" key="10">
    <source>
        <dbReference type="Proteomes" id="UP001165283"/>
    </source>
</evidence>
<evidence type="ECO:0000313" key="9">
    <source>
        <dbReference type="EMBL" id="MCO1654647.1"/>
    </source>
</evidence>
<evidence type="ECO:0000256" key="2">
    <source>
        <dbReference type="ARBA" id="ARBA00010792"/>
    </source>
</evidence>
<organism evidence="9 10">
    <name type="scientific">Pseudonocardia humida</name>
    <dbReference type="NCBI Taxonomy" id="2800819"/>
    <lineage>
        <taxon>Bacteria</taxon>
        <taxon>Bacillati</taxon>
        <taxon>Actinomycetota</taxon>
        <taxon>Actinomycetes</taxon>
        <taxon>Pseudonocardiales</taxon>
        <taxon>Pseudonocardiaceae</taxon>
        <taxon>Pseudonocardia</taxon>
    </lineage>
</organism>
<evidence type="ECO:0000256" key="1">
    <source>
        <dbReference type="ARBA" id="ARBA00004651"/>
    </source>
</evidence>
<feature type="domain" description="VTT" evidence="8">
    <location>
        <begin position="33"/>
        <end position="154"/>
    </location>
</feature>
<sequence length="205" mass="21573">MLVVVAIGFVLRPLKPFLIASHPVLLEFLSGDLIAIGAAAAFARIGEVPLWLVVAAGALGMIKFDWLAWWAGRQWGAGIIGLLTASPRVQRWARRGREADPRVIRAAVVLAMLPGVPTAVVFALAGWAGLRLTTFLLLDAIGALAVTGLVAGLGFGLGQHAVDVVLLVDRYASAVSLALIGVALALPLVKRLLRRSRRPGRGGSQ</sequence>
<feature type="transmembrane region" description="Helical" evidence="7">
    <location>
        <begin position="50"/>
        <end position="71"/>
    </location>
</feature>
<proteinExistence type="inferred from homology"/>
<protein>
    <submittedName>
        <fullName evidence="9">VTT domain-containing protein</fullName>
    </submittedName>
</protein>
<dbReference type="Pfam" id="PF09335">
    <property type="entry name" value="VTT_dom"/>
    <property type="match status" value="1"/>
</dbReference>
<dbReference type="Proteomes" id="UP001165283">
    <property type="component" value="Unassembled WGS sequence"/>
</dbReference>
<keyword evidence="6 7" id="KW-0472">Membrane</keyword>
<gene>
    <name evidence="9" type="ORF">KDL28_06220</name>
</gene>
<evidence type="ECO:0000259" key="8">
    <source>
        <dbReference type="Pfam" id="PF09335"/>
    </source>
</evidence>
<feature type="transmembrane region" description="Helical" evidence="7">
    <location>
        <begin position="170"/>
        <end position="189"/>
    </location>
</feature>
<comment type="caution">
    <text evidence="9">The sequence shown here is derived from an EMBL/GenBank/DDBJ whole genome shotgun (WGS) entry which is preliminary data.</text>
</comment>